<protein>
    <recommendedName>
        <fullName evidence="6">Lipopolysaccharide assembly protein A domain-containing protein</fullName>
    </recommendedName>
</protein>
<keyword evidence="4 5" id="KW-0472">Membrane</keyword>
<evidence type="ECO:0000313" key="8">
    <source>
        <dbReference type="Proteomes" id="UP000236286"/>
    </source>
</evidence>
<dbReference type="AlphaFoldDB" id="A0A2J7TKI3"/>
<dbReference type="Proteomes" id="UP000236286">
    <property type="component" value="Unassembled WGS sequence"/>
</dbReference>
<dbReference type="OrthoDB" id="7868067at2"/>
<gene>
    <name evidence="7" type="ORF">CR492_04145</name>
</gene>
<evidence type="ECO:0000256" key="4">
    <source>
        <dbReference type="ARBA" id="ARBA00023136"/>
    </source>
</evidence>
<sequence>MARFLKWLILLPVIFVVLALALANRHAVTLYLDPFPNGGVNGPQLSAPFYLVLFLTLMVGVVLGGVATWMGQGAQRRAGRRARAELRRVNAERARQTLHPAIEHRKGV</sequence>
<evidence type="ECO:0000256" key="1">
    <source>
        <dbReference type="ARBA" id="ARBA00022475"/>
    </source>
</evidence>
<evidence type="ECO:0000313" key="7">
    <source>
        <dbReference type="EMBL" id="PNG27274.1"/>
    </source>
</evidence>
<dbReference type="EMBL" id="PDZR01000002">
    <property type="protein sequence ID" value="PNG27274.1"/>
    <property type="molecule type" value="Genomic_DNA"/>
</dbReference>
<keyword evidence="2 5" id="KW-0812">Transmembrane</keyword>
<dbReference type="RefSeq" id="WP_102842471.1">
    <property type="nucleotide sequence ID" value="NZ_PDZR01000002.1"/>
</dbReference>
<evidence type="ECO:0000259" key="6">
    <source>
        <dbReference type="Pfam" id="PF06305"/>
    </source>
</evidence>
<dbReference type="InterPro" id="IPR010445">
    <property type="entry name" value="LapA_dom"/>
</dbReference>
<organism evidence="7 8">
    <name type="scientific">Methylocella silvestris</name>
    <dbReference type="NCBI Taxonomy" id="199596"/>
    <lineage>
        <taxon>Bacteria</taxon>
        <taxon>Pseudomonadati</taxon>
        <taxon>Pseudomonadota</taxon>
        <taxon>Alphaproteobacteria</taxon>
        <taxon>Hyphomicrobiales</taxon>
        <taxon>Beijerinckiaceae</taxon>
        <taxon>Methylocella</taxon>
    </lineage>
</organism>
<keyword evidence="1" id="KW-1003">Cell membrane</keyword>
<evidence type="ECO:0000256" key="5">
    <source>
        <dbReference type="SAM" id="Phobius"/>
    </source>
</evidence>
<evidence type="ECO:0000256" key="2">
    <source>
        <dbReference type="ARBA" id="ARBA00022692"/>
    </source>
</evidence>
<feature type="domain" description="Lipopolysaccharide assembly protein A" evidence="6">
    <location>
        <begin position="44"/>
        <end position="92"/>
    </location>
</feature>
<keyword evidence="3 5" id="KW-1133">Transmembrane helix</keyword>
<name>A0A2J7TKI3_METSI</name>
<feature type="transmembrane region" description="Helical" evidence="5">
    <location>
        <begin position="47"/>
        <end position="71"/>
    </location>
</feature>
<accession>A0A2J7TKI3</accession>
<reference evidence="7 8" key="1">
    <citation type="submission" date="2017-10" db="EMBL/GenBank/DDBJ databases">
        <title>Genome announcement of Methylocella silvestris TVC from permafrost.</title>
        <authorList>
            <person name="Wang J."/>
            <person name="Geng K."/>
            <person name="Ul-Haque F."/>
            <person name="Crombie A.T."/>
            <person name="Street L.E."/>
            <person name="Wookey P.A."/>
            <person name="Murrell J.C."/>
            <person name="Pratscher J."/>
        </authorList>
    </citation>
    <scope>NUCLEOTIDE SEQUENCE [LARGE SCALE GENOMIC DNA]</scope>
    <source>
        <strain evidence="7 8">TVC</strain>
    </source>
</reference>
<proteinExistence type="predicted"/>
<dbReference type="GO" id="GO:0005886">
    <property type="term" value="C:plasma membrane"/>
    <property type="evidence" value="ECO:0007669"/>
    <property type="project" value="InterPro"/>
</dbReference>
<comment type="caution">
    <text evidence="7">The sequence shown here is derived from an EMBL/GenBank/DDBJ whole genome shotgun (WGS) entry which is preliminary data.</text>
</comment>
<dbReference type="Pfam" id="PF06305">
    <property type="entry name" value="LapA_dom"/>
    <property type="match status" value="1"/>
</dbReference>
<evidence type="ECO:0000256" key="3">
    <source>
        <dbReference type="ARBA" id="ARBA00022989"/>
    </source>
</evidence>